<keyword evidence="2" id="KW-1185">Reference proteome</keyword>
<organism evidence="1 2">
    <name type="scientific">Georhizobium profundi</name>
    <dbReference type="NCBI Taxonomy" id="2341112"/>
    <lineage>
        <taxon>Bacteria</taxon>
        <taxon>Pseudomonadati</taxon>
        <taxon>Pseudomonadota</taxon>
        <taxon>Alphaproteobacteria</taxon>
        <taxon>Hyphomicrobiales</taxon>
        <taxon>Rhizobiaceae</taxon>
        <taxon>Georhizobium</taxon>
    </lineage>
</organism>
<dbReference type="RefSeq" id="WP_126010157.1">
    <property type="nucleotide sequence ID" value="NZ_CP032509.1"/>
</dbReference>
<proteinExistence type="predicted"/>
<evidence type="ECO:0000313" key="1">
    <source>
        <dbReference type="EMBL" id="AZN71839.1"/>
    </source>
</evidence>
<reference evidence="1 2" key="1">
    <citation type="submission" date="2018-09" db="EMBL/GenBank/DDBJ databases">
        <title>Marinorhizobium profundi gen. nov., sp. nov., isolated from a deep-sea sediment sample from the New Britain Trench and proposal of Marinorhizobiaceae fam. nov. in the order Rhizobiales of the class Alphaproteobacteria.</title>
        <authorList>
            <person name="Cao J."/>
        </authorList>
    </citation>
    <scope>NUCLEOTIDE SEQUENCE [LARGE SCALE GENOMIC DNA]</scope>
    <source>
        <strain evidence="1 2">WS11</strain>
    </source>
</reference>
<sequence>MIISEINICDRVRPGQDPSGVHESMLDDIKREARRAAWRGITFTHYGFDKASGRVAIQAIAGTGPATLDALKLFAIEERRR</sequence>
<accession>A0A3S9B4I3</accession>
<dbReference type="AlphaFoldDB" id="A0A3S9B4I3"/>
<name>A0A3S9B4I3_9HYPH</name>
<protein>
    <submittedName>
        <fullName evidence="1">Uncharacterized protein</fullName>
    </submittedName>
</protein>
<evidence type="ECO:0000313" key="2">
    <source>
        <dbReference type="Proteomes" id="UP000268192"/>
    </source>
</evidence>
<dbReference type="EMBL" id="CP032509">
    <property type="protein sequence ID" value="AZN71839.1"/>
    <property type="molecule type" value="Genomic_DNA"/>
</dbReference>
<dbReference type="KEGG" id="abaw:D5400_11630"/>
<dbReference type="Proteomes" id="UP000268192">
    <property type="component" value="Chromosome"/>
</dbReference>
<gene>
    <name evidence="1" type="ORF">D5400_11630</name>
</gene>